<dbReference type="Proteomes" id="UP000184268">
    <property type="component" value="Unassembled WGS sequence"/>
</dbReference>
<dbReference type="InterPro" id="IPR054098">
    <property type="entry name" value="NGO1945-like_C"/>
</dbReference>
<dbReference type="Pfam" id="PF22106">
    <property type="entry name" value="NGO1945_C"/>
    <property type="match status" value="1"/>
</dbReference>
<dbReference type="RefSeq" id="WP_067658893.1">
    <property type="nucleotide sequence ID" value="NZ_FQXG01000002.1"/>
</dbReference>
<evidence type="ECO:0000259" key="2">
    <source>
        <dbReference type="Pfam" id="PF22106"/>
    </source>
</evidence>
<protein>
    <submittedName>
        <fullName evidence="3">Uncharacterized protein</fullName>
    </submittedName>
</protein>
<dbReference type="OrthoDB" id="4146344at2"/>
<name>A0A1M5RLP2_9GAMM</name>
<evidence type="ECO:0000313" key="4">
    <source>
        <dbReference type="Proteomes" id="UP000184268"/>
    </source>
</evidence>
<dbReference type="Gene3D" id="1.10.150.690">
    <property type="entry name" value="DUF2063"/>
    <property type="match status" value="1"/>
</dbReference>
<gene>
    <name evidence="3" type="ORF">SAMN02745129_1672</name>
</gene>
<dbReference type="Gene3D" id="3.90.930.50">
    <property type="match status" value="1"/>
</dbReference>
<dbReference type="STRING" id="299255.SAMN02745129_1672"/>
<proteinExistence type="predicted"/>
<feature type="domain" description="NGO1945-like C-terminal" evidence="2">
    <location>
        <begin position="148"/>
        <end position="234"/>
    </location>
</feature>
<dbReference type="InterPro" id="IPR018640">
    <property type="entry name" value="DUF2063"/>
</dbReference>
<reference evidence="3 4" key="1">
    <citation type="submission" date="2016-11" db="EMBL/GenBank/DDBJ databases">
        <authorList>
            <person name="Jaros S."/>
            <person name="Januszkiewicz K."/>
            <person name="Wedrychowicz H."/>
        </authorList>
    </citation>
    <scope>NUCLEOTIDE SEQUENCE [LARGE SCALE GENOMIC DNA]</scope>
    <source>
        <strain evidence="3 4">DSM 16917</strain>
    </source>
</reference>
<dbReference type="AlphaFoldDB" id="A0A1M5RLP2"/>
<accession>A0A1M5RLP2</accession>
<keyword evidence="4" id="KW-1185">Reference proteome</keyword>
<sequence>MSDFTQLQADFMAHIRAPEAGEPPAGLEARRMQIYRDLMFNNVSGFVDSGFPVLRSLTEPERWQQRLRRFFAEHDCHSPLFVDIAKEFLAFLANEPQLRPWELALAHYEYLELQVDTGEEITDQPLLTEAEQVLTEPLALYRASALGQYGYPVHRLGSDCPEVEPHPTFLLVYRDVEDEVAFTELNGMTARLLELLREAPGSSAQALAETMTEALPELAPEVVAQGAGQILLQMAQLGIVRRHG</sequence>
<evidence type="ECO:0000259" key="1">
    <source>
        <dbReference type="Pfam" id="PF09836"/>
    </source>
</evidence>
<dbReference type="Pfam" id="PF09836">
    <property type="entry name" value="DUF2063"/>
    <property type="match status" value="1"/>
</dbReference>
<dbReference type="InterPro" id="IPR044922">
    <property type="entry name" value="DUF2063_N_sf"/>
</dbReference>
<organism evidence="3 4">
    <name type="scientific">Ferrimonas marina</name>
    <dbReference type="NCBI Taxonomy" id="299255"/>
    <lineage>
        <taxon>Bacteria</taxon>
        <taxon>Pseudomonadati</taxon>
        <taxon>Pseudomonadota</taxon>
        <taxon>Gammaproteobacteria</taxon>
        <taxon>Alteromonadales</taxon>
        <taxon>Ferrimonadaceae</taxon>
        <taxon>Ferrimonas</taxon>
    </lineage>
</organism>
<dbReference type="EMBL" id="FQXG01000002">
    <property type="protein sequence ID" value="SHH27244.1"/>
    <property type="molecule type" value="Genomic_DNA"/>
</dbReference>
<evidence type="ECO:0000313" key="3">
    <source>
        <dbReference type="EMBL" id="SHH27244.1"/>
    </source>
</evidence>
<feature type="domain" description="Putative DNA-binding" evidence="1">
    <location>
        <begin position="6"/>
        <end position="92"/>
    </location>
</feature>